<dbReference type="EMBL" id="PXOF01000004">
    <property type="protein sequence ID" value="RGP76467.1"/>
    <property type="molecule type" value="Genomic_DNA"/>
</dbReference>
<sequence length="334" mass="38474">MSRLINLPNELLHEIVLLACDDGFDRTCLKFLAATDKRLRTVAFPLLVRRWRNDRGSSYFGKLALQLLRYPEHRSQLRSLCFGNTRYLPAYERSRKRKKVKGPMTDVVLEVPLRREILTKLAEEAERTMLDLAESSDSWVSRIREGYTDAILVMVLAWTTQLKHLHLRSQGFGSFVEEALLGRCISRLPQLRTADIDVALLLEFPKSFPSIPPEFLASRLPGSLRKLAIDWHHVNFRTPSSDDRACLRATSWRILGATCTLLQEAGPGRKFSKLRYFEVTNIIWWPRQSDGAARIGRNRGVDFVINNARYGWNLTECHHRTYAHSKATGKQQKL</sequence>
<protein>
    <recommendedName>
        <fullName evidence="3">F-box domain-containing protein</fullName>
    </recommendedName>
</protein>
<dbReference type="Proteomes" id="UP000266152">
    <property type="component" value="Unassembled WGS sequence"/>
</dbReference>
<name>A0A395SW94_FUSSP</name>
<evidence type="ECO:0008006" key="3">
    <source>
        <dbReference type="Google" id="ProtNLM"/>
    </source>
</evidence>
<evidence type="ECO:0000313" key="1">
    <source>
        <dbReference type="EMBL" id="RGP76467.1"/>
    </source>
</evidence>
<gene>
    <name evidence="1" type="ORF">FSPOR_142</name>
</gene>
<comment type="caution">
    <text evidence="1">The sequence shown here is derived from an EMBL/GenBank/DDBJ whole genome shotgun (WGS) entry which is preliminary data.</text>
</comment>
<reference evidence="1 2" key="1">
    <citation type="journal article" date="2018" name="PLoS Pathog.">
        <title>Evolution of structural diversity of trichothecenes, a family of toxins produced by plant pathogenic and entomopathogenic fungi.</title>
        <authorList>
            <person name="Proctor R.H."/>
            <person name="McCormick S.P."/>
            <person name="Kim H.S."/>
            <person name="Cardoza R.E."/>
            <person name="Stanley A.M."/>
            <person name="Lindo L."/>
            <person name="Kelly A."/>
            <person name="Brown D.W."/>
            <person name="Lee T."/>
            <person name="Vaughan M.M."/>
            <person name="Alexander N.J."/>
            <person name="Busman M."/>
            <person name="Gutierrez S."/>
        </authorList>
    </citation>
    <scope>NUCLEOTIDE SEQUENCE [LARGE SCALE GENOMIC DNA]</scope>
    <source>
        <strain evidence="1 2">NRRL 3299</strain>
    </source>
</reference>
<proteinExistence type="predicted"/>
<evidence type="ECO:0000313" key="2">
    <source>
        <dbReference type="Proteomes" id="UP000266152"/>
    </source>
</evidence>
<accession>A0A395SW94</accession>
<dbReference type="AlphaFoldDB" id="A0A395SW94"/>
<organism evidence="1 2">
    <name type="scientific">Fusarium sporotrichioides</name>
    <dbReference type="NCBI Taxonomy" id="5514"/>
    <lineage>
        <taxon>Eukaryota</taxon>
        <taxon>Fungi</taxon>
        <taxon>Dikarya</taxon>
        <taxon>Ascomycota</taxon>
        <taxon>Pezizomycotina</taxon>
        <taxon>Sordariomycetes</taxon>
        <taxon>Hypocreomycetidae</taxon>
        <taxon>Hypocreales</taxon>
        <taxon>Nectriaceae</taxon>
        <taxon>Fusarium</taxon>
    </lineage>
</organism>
<keyword evidence="2" id="KW-1185">Reference proteome</keyword>